<reference evidence="2 3" key="1">
    <citation type="submission" date="2017-11" db="EMBL/GenBank/DDBJ databases">
        <title>Complete genome of a free-living desiccation-tolerant cyanobacterium and its photosynthetic adaptation to extreme terrestrial habitat.</title>
        <authorList>
            <person name="Shang J."/>
        </authorList>
    </citation>
    <scope>NUCLEOTIDE SEQUENCE [LARGE SCALE GENOMIC DNA]</scope>
    <source>
        <strain evidence="2 3">CCNUN1</strain>
    </source>
</reference>
<dbReference type="EMBL" id="CP024785">
    <property type="protein sequence ID" value="AUB38063.1"/>
    <property type="molecule type" value="Genomic_DNA"/>
</dbReference>
<proteinExistence type="predicted"/>
<dbReference type="KEGG" id="nfl:COO91_04022"/>
<organism evidence="2 3">
    <name type="scientific">Nostoc flagelliforme CCNUN1</name>
    <dbReference type="NCBI Taxonomy" id="2038116"/>
    <lineage>
        <taxon>Bacteria</taxon>
        <taxon>Bacillati</taxon>
        <taxon>Cyanobacteriota</taxon>
        <taxon>Cyanophyceae</taxon>
        <taxon>Nostocales</taxon>
        <taxon>Nostocaceae</taxon>
        <taxon>Nostoc</taxon>
    </lineage>
</organism>
<evidence type="ECO:0000256" key="1">
    <source>
        <dbReference type="SAM" id="Phobius"/>
    </source>
</evidence>
<keyword evidence="1" id="KW-0472">Membrane</keyword>
<keyword evidence="1" id="KW-1133">Transmembrane helix</keyword>
<keyword evidence="1" id="KW-0812">Transmembrane</keyword>
<feature type="transmembrane region" description="Helical" evidence="1">
    <location>
        <begin position="16"/>
        <end position="38"/>
    </location>
</feature>
<dbReference type="AlphaFoldDB" id="A0A2K8SRW4"/>
<protein>
    <submittedName>
        <fullName evidence="2">Uncharacterized protein</fullName>
    </submittedName>
</protein>
<name>A0A2K8SRW4_9NOSO</name>
<evidence type="ECO:0000313" key="2">
    <source>
        <dbReference type="EMBL" id="AUB38063.1"/>
    </source>
</evidence>
<dbReference type="Proteomes" id="UP000232003">
    <property type="component" value="Chromosome"/>
</dbReference>
<sequence length="43" mass="4635">MRLLAIALTESDKRGLFFLATVVIQQIIVSSVKLATAVSSSKQ</sequence>
<evidence type="ECO:0000313" key="3">
    <source>
        <dbReference type="Proteomes" id="UP000232003"/>
    </source>
</evidence>
<accession>A0A2K8SRW4</accession>
<keyword evidence="3" id="KW-1185">Reference proteome</keyword>
<gene>
    <name evidence="2" type="ORF">COO91_04022</name>
</gene>